<sequence length="152" mass="17726">MHPGARPKGPSDNDIHAAAFQVEDDEIIHESWLPSMMFNKSIAQDWITPWQQVMMVFARTQVPHQWESPRYPFTERQQQAWDRLWNEALRWRSGSRYTSTAPDETPRLPIDLACLDFLCRAVEPDDREIGDGKCITVCTRRPTKEPKWMADG</sequence>
<protein>
    <submittedName>
        <fullName evidence="1">Uncharacterized protein</fullName>
    </submittedName>
</protein>
<evidence type="ECO:0000313" key="2">
    <source>
        <dbReference type="Proteomes" id="UP000186955"/>
    </source>
</evidence>
<comment type="caution">
    <text evidence="1">The sequence shown here is derived from an EMBL/GenBank/DDBJ whole genome shotgun (WGS) entry which is preliminary data.</text>
</comment>
<organism evidence="1 2">
    <name type="scientific">Penicillium subrubescens</name>
    <dbReference type="NCBI Taxonomy" id="1316194"/>
    <lineage>
        <taxon>Eukaryota</taxon>
        <taxon>Fungi</taxon>
        <taxon>Dikarya</taxon>
        <taxon>Ascomycota</taxon>
        <taxon>Pezizomycotina</taxon>
        <taxon>Eurotiomycetes</taxon>
        <taxon>Eurotiomycetidae</taxon>
        <taxon>Eurotiales</taxon>
        <taxon>Aspergillaceae</taxon>
        <taxon>Penicillium</taxon>
    </lineage>
</organism>
<accession>A0A1Q5TT54</accession>
<gene>
    <name evidence="1" type="ORF">PENSUB_6896</name>
</gene>
<evidence type="ECO:0000313" key="1">
    <source>
        <dbReference type="EMBL" id="OKP03393.1"/>
    </source>
</evidence>
<proteinExistence type="predicted"/>
<reference evidence="1 2" key="1">
    <citation type="submission" date="2016-10" db="EMBL/GenBank/DDBJ databases">
        <title>Genome sequence of the ascomycete fungus Penicillium subrubescens.</title>
        <authorList>
            <person name="De Vries R.P."/>
            <person name="Peng M."/>
            <person name="Dilokpimol A."/>
            <person name="Hilden K."/>
            <person name="Makela M.R."/>
            <person name="Grigoriev I."/>
            <person name="Riley R."/>
            <person name="Granchi Z."/>
        </authorList>
    </citation>
    <scope>NUCLEOTIDE SEQUENCE [LARGE SCALE GENOMIC DNA]</scope>
    <source>
        <strain evidence="1 2">CBS 132785</strain>
    </source>
</reference>
<dbReference type="Proteomes" id="UP000186955">
    <property type="component" value="Unassembled WGS sequence"/>
</dbReference>
<dbReference type="AlphaFoldDB" id="A0A1Q5TT54"/>
<keyword evidence="2" id="KW-1185">Reference proteome</keyword>
<dbReference type="EMBL" id="MNBE01000618">
    <property type="protein sequence ID" value="OKP03393.1"/>
    <property type="molecule type" value="Genomic_DNA"/>
</dbReference>
<name>A0A1Q5TT54_9EURO</name>